<evidence type="ECO:0000256" key="2">
    <source>
        <dbReference type="ARBA" id="ARBA00010945"/>
    </source>
</evidence>
<dbReference type="AlphaFoldDB" id="A0AAD9IEY8"/>
<dbReference type="InterPro" id="IPR053848">
    <property type="entry name" value="IMS_HHH_1"/>
</dbReference>
<dbReference type="Pfam" id="PF00817">
    <property type="entry name" value="IMS"/>
    <property type="match status" value="1"/>
</dbReference>
<evidence type="ECO:0000256" key="3">
    <source>
        <dbReference type="ARBA" id="ARBA00020399"/>
    </source>
</evidence>
<keyword evidence="7" id="KW-0479">Metal-binding</keyword>
<dbReference type="InterPro" id="IPR017961">
    <property type="entry name" value="DNA_pol_Y-fam_little_finger"/>
</dbReference>
<dbReference type="InterPro" id="IPR043128">
    <property type="entry name" value="Rev_trsase/Diguanyl_cyclase"/>
</dbReference>
<dbReference type="InterPro" id="IPR001357">
    <property type="entry name" value="BRCT_dom"/>
</dbReference>
<evidence type="ECO:0000256" key="12">
    <source>
        <dbReference type="ARBA" id="ARBA00023242"/>
    </source>
</evidence>
<evidence type="ECO:0000256" key="6">
    <source>
        <dbReference type="ARBA" id="ARBA00022695"/>
    </source>
</evidence>
<accession>A0AAD9IEY8</accession>
<dbReference type="GO" id="GO:0017125">
    <property type="term" value="F:deoxycytidyl transferase activity"/>
    <property type="evidence" value="ECO:0007669"/>
    <property type="project" value="TreeGrafter"/>
</dbReference>
<gene>
    <name evidence="15" type="ORF">QBZ16_001576</name>
</gene>
<evidence type="ECO:0000256" key="7">
    <source>
        <dbReference type="ARBA" id="ARBA00022723"/>
    </source>
</evidence>
<dbReference type="InterPro" id="IPR036775">
    <property type="entry name" value="DNA_pol_Y-fam_lit_finger_sf"/>
</dbReference>
<evidence type="ECO:0000256" key="10">
    <source>
        <dbReference type="ARBA" id="ARBA00023125"/>
    </source>
</evidence>
<proteinExistence type="inferred from homology"/>
<keyword evidence="10" id="KW-0238">DNA-binding</keyword>
<feature type="domain" description="UmuC" evidence="14">
    <location>
        <begin position="88"/>
        <end position="266"/>
    </location>
</feature>
<protein>
    <recommendedName>
        <fullName evidence="3">DNA repair protein REV1</fullName>
    </recommendedName>
</protein>
<evidence type="ECO:0000256" key="11">
    <source>
        <dbReference type="ARBA" id="ARBA00023204"/>
    </source>
</evidence>
<keyword evidence="5" id="KW-0808">Transferase</keyword>
<evidence type="ECO:0000256" key="9">
    <source>
        <dbReference type="ARBA" id="ARBA00022842"/>
    </source>
</evidence>
<dbReference type="InterPro" id="IPR043502">
    <property type="entry name" value="DNA/RNA_pol_sf"/>
</dbReference>
<dbReference type="InterPro" id="IPR001126">
    <property type="entry name" value="UmuC"/>
</dbReference>
<keyword evidence="6" id="KW-0548">Nucleotidyltransferase</keyword>
<dbReference type="GO" id="GO:0046872">
    <property type="term" value="F:metal ion binding"/>
    <property type="evidence" value="ECO:0007669"/>
    <property type="project" value="UniProtKB-KW"/>
</dbReference>
<dbReference type="PROSITE" id="PS50172">
    <property type="entry name" value="BRCT"/>
    <property type="match status" value="1"/>
</dbReference>
<dbReference type="Pfam" id="PF11799">
    <property type="entry name" value="IMS_C"/>
    <property type="match status" value="1"/>
</dbReference>
<evidence type="ECO:0000313" key="16">
    <source>
        <dbReference type="Proteomes" id="UP001255856"/>
    </source>
</evidence>
<dbReference type="GO" id="GO:0042276">
    <property type="term" value="P:error-prone translesion synthesis"/>
    <property type="evidence" value="ECO:0007669"/>
    <property type="project" value="TreeGrafter"/>
</dbReference>
<keyword evidence="11" id="KW-0234">DNA repair</keyword>
<dbReference type="Pfam" id="PF21999">
    <property type="entry name" value="IMS_HHH_1"/>
    <property type="match status" value="1"/>
</dbReference>
<dbReference type="PANTHER" id="PTHR45990:SF1">
    <property type="entry name" value="DNA REPAIR PROTEIN REV1"/>
    <property type="match status" value="1"/>
</dbReference>
<dbReference type="Gene3D" id="3.40.1170.60">
    <property type="match status" value="1"/>
</dbReference>
<dbReference type="PANTHER" id="PTHR45990">
    <property type="entry name" value="DNA REPAIR PROTEIN REV1"/>
    <property type="match status" value="1"/>
</dbReference>
<dbReference type="Gene3D" id="3.30.70.270">
    <property type="match status" value="1"/>
</dbReference>
<evidence type="ECO:0000313" key="15">
    <source>
        <dbReference type="EMBL" id="KAK2075835.1"/>
    </source>
</evidence>
<dbReference type="SUPFAM" id="SSF52113">
    <property type="entry name" value="BRCT domain"/>
    <property type="match status" value="1"/>
</dbReference>
<dbReference type="Proteomes" id="UP001255856">
    <property type="component" value="Unassembled WGS sequence"/>
</dbReference>
<dbReference type="SUPFAM" id="SSF100879">
    <property type="entry name" value="Lesion bypass DNA polymerase (Y-family), little finger domain"/>
    <property type="match status" value="1"/>
</dbReference>
<dbReference type="GO" id="GO:0006281">
    <property type="term" value="P:DNA repair"/>
    <property type="evidence" value="ECO:0007669"/>
    <property type="project" value="UniProtKB-KW"/>
</dbReference>
<dbReference type="Gene3D" id="3.40.50.10190">
    <property type="entry name" value="BRCT domain"/>
    <property type="match status" value="1"/>
</dbReference>
<dbReference type="Gene3D" id="3.30.1490.100">
    <property type="entry name" value="DNA polymerase, Y-family, little finger domain"/>
    <property type="match status" value="1"/>
</dbReference>
<organism evidence="15 16">
    <name type="scientific">Prototheca wickerhamii</name>
    <dbReference type="NCBI Taxonomy" id="3111"/>
    <lineage>
        <taxon>Eukaryota</taxon>
        <taxon>Viridiplantae</taxon>
        <taxon>Chlorophyta</taxon>
        <taxon>core chlorophytes</taxon>
        <taxon>Trebouxiophyceae</taxon>
        <taxon>Chlorellales</taxon>
        <taxon>Chlorellaceae</taxon>
        <taxon>Prototheca</taxon>
    </lineage>
</organism>
<keyword evidence="4" id="KW-0237">DNA synthesis</keyword>
<keyword evidence="9" id="KW-0460">Magnesium</keyword>
<keyword evidence="12" id="KW-0539">Nucleus</keyword>
<name>A0AAD9IEY8_PROWI</name>
<dbReference type="GO" id="GO:0003887">
    <property type="term" value="F:DNA-directed DNA polymerase activity"/>
    <property type="evidence" value="ECO:0007669"/>
    <property type="project" value="InterPro"/>
</dbReference>
<dbReference type="PROSITE" id="PS50173">
    <property type="entry name" value="UMUC"/>
    <property type="match status" value="1"/>
</dbReference>
<comment type="subcellular location">
    <subcellularLocation>
        <location evidence="1">Nucleus</location>
    </subcellularLocation>
</comment>
<dbReference type="Gene3D" id="1.10.150.20">
    <property type="entry name" value="5' to 3' exonuclease, C-terminal subdomain"/>
    <property type="match status" value="1"/>
</dbReference>
<dbReference type="GO" id="GO:0005634">
    <property type="term" value="C:nucleus"/>
    <property type="evidence" value="ECO:0007669"/>
    <property type="project" value="UniProtKB-SubCell"/>
</dbReference>
<evidence type="ECO:0000256" key="4">
    <source>
        <dbReference type="ARBA" id="ARBA00022634"/>
    </source>
</evidence>
<dbReference type="GO" id="GO:0070987">
    <property type="term" value="P:error-free translesion synthesis"/>
    <property type="evidence" value="ECO:0007669"/>
    <property type="project" value="TreeGrafter"/>
</dbReference>
<comment type="caution">
    <text evidence="15">The sequence shown here is derived from an EMBL/GenBank/DDBJ whole genome shotgun (WGS) entry which is preliminary data.</text>
</comment>
<comment type="similarity">
    <text evidence="2">Belongs to the DNA polymerase type-Y family.</text>
</comment>
<dbReference type="GO" id="GO:0003684">
    <property type="term" value="F:damaged DNA binding"/>
    <property type="evidence" value="ECO:0007669"/>
    <property type="project" value="InterPro"/>
</dbReference>
<dbReference type="SUPFAM" id="SSF56672">
    <property type="entry name" value="DNA/RNA polymerases"/>
    <property type="match status" value="1"/>
</dbReference>
<keyword evidence="16" id="KW-1185">Reference proteome</keyword>
<sequence length="446" mass="48313">MEIKALMAEHGGVFVTYPTPSNHTHIICNHLTAAKVKQFERSRAPKPVVRADWITDSIEAGRLLPGLILSGNWPKGPTPNPRAADRTIFHVDLDCFFASAIEADHPIFRGKPLAISHSNNRGTAEVSSANYEARKYGIRAGMMMATAKSLCPDLIVAPYNFDRYQQISEEAYREMMRCSSCVQPLSCDEAFMDVTGLGEPSALAESLRAAILKATACTVSVGIGPNLLLARLATKRAKPDGQHRMDEGDVMATVAGLALGDLPGVGWATAKRLEELGISSVVELQTWSKERLQASLGEKTGRALWEAVRGIDRRQVIPVAPRRSLGAEVNWGVRLDGQADAERFVLQLANEVWARLEATGLRGRCLTLKIKKRREGEGEPMKFLGCGICDNLSRSLTFARAPESAAALHEAACELLRGINCPPTEIRGIGLNVGDGGRVDRAVGGV</sequence>
<evidence type="ECO:0000256" key="1">
    <source>
        <dbReference type="ARBA" id="ARBA00004123"/>
    </source>
</evidence>
<dbReference type="FunFam" id="3.30.1490.100:FF:000001">
    <property type="entry name" value="DNA repair protein REV1"/>
    <property type="match status" value="1"/>
</dbReference>
<feature type="domain" description="BRCT" evidence="13">
    <location>
        <begin position="1"/>
        <end position="65"/>
    </location>
</feature>
<evidence type="ECO:0000259" key="13">
    <source>
        <dbReference type="PROSITE" id="PS50172"/>
    </source>
</evidence>
<reference evidence="15" key="1">
    <citation type="submission" date="2021-01" db="EMBL/GenBank/DDBJ databases">
        <authorList>
            <person name="Eckstrom K.M.E."/>
        </authorList>
    </citation>
    <scope>NUCLEOTIDE SEQUENCE</scope>
    <source>
        <strain evidence="15">UVCC 0001</strain>
    </source>
</reference>
<dbReference type="InterPro" id="IPR036420">
    <property type="entry name" value="BRCT_dom_sf"/>
</dbReference>
<keyword evidence="8" id="KW-0227">DNA damage</keyword>
<dbReference type="EMBL" id="JASFZW010000013">
    <property type="protein sequence ID" value="KAK2075835.1"/>
    <property type="molecule type" value="Genomic_DNA"/>
</dbReference>
<evidence type="ECO:0000256" key="5">
    <source>
        <dbReference type="ARBA" id="ARBA00022679"/>
    </source>
</evidence>
<evidence type="ECO:0000259" key="14">
    <source>
        <dbReference type="PROSITE" id="PS50173"/>
    </source>
</evidence>
<evidence type="ECO:0000256" key="8">
    <source>
        <dbReference type="ARBA" id="ARBA00022763"/>
    </source>
</evidence>